<reference evidence="3 4" key="1">
    <citation type="journal article" date="2013" name="Curr. Biol.">
        <title>The Genome of the Foraminiferan Reticulomyxa filosa.</title>
        <authorList>
            <person name="Glockner G."/>
            <person name="Hulsmann N."/>
            <person name="Schleicher M."/>
            <person name="Noegel A.A."/>
            <person name="Eichinger L."/>
            <person name="Gallinger C."/>
            <person name="Pawlowski J."/>
            <person name="Sierra R."/>
            <person name="Euteneuer U."/>
            <person name="Pillet L."/>
            <person name="Moustafa A."/>
            <person name="Platzer M."/>
            <person name="Groth M."/>
            <person name="Szafranski K."/>
            <person name="Schliwa M."/>
        </authorList>
    </citation>
    <scope>NUCLEOTIDE SEQUENCE [LARGE SCALE GENOMIC DNA]</scope>
</reference>
<comment type="caution">
    <text evidence="3">The sequence shown here is derived from an EMBL/GenBank/DDBJ whole genome shotgun (WGS) entry which is preliminary data.</text>
</comment>
<proteinExistence type="predicted"/>
<sequence length="326" mass="37797">MLRHGDLNDKGMTLIDENGREYNLNSISSKKYRWKEIDQELVTKRAAMRLITRVCSILPCDPFIRHNQSWRSKLSHELSAFNQVSTSYHRELRNLLDSVLCWIYCSPNVDKSPKFLHAVADKESSIVMGVVFEEFVRDFGSLNWANIKNDQNNTRKEKNLLNYLNYLRNKFPLFTKLPEAILCCMKFFKQICVLVDALSGLDALDKDIALQFKSAYEYLNNKSHIFDAIEAMEKIVIKQHPVIRAVLEHTVEDPFKKGLNSDTENDNEDEEESEAISLPEKDKNQEILRLEAPETETAVTKELEIQNVNENSKDVVDHLRDTLELD</sequence>
<evidence type="ECO:0000259" key="2">
    <source>
        <dbReference type="Pfam" id="PF12246"/>
    </source>
</evidence>
<feature type="domain" description="Post-transcriptional regulator MKT1 C-terminal" evidence="2">
    <location>
        <begin position="43"/>
        <end position="220"/>
    </location>
</feature>
<evidence type="ECO:0000313" key="4">
    <source>
        <dbReference type="Proteomes" id="UP000023152"/>
    </source>
</evidence>
<dbReference type="EMBL" id="ASPP01021048">
    <property type="protein sequence ID" value="ETO12820.1"/>
    <property type="molecule type" value="Genomic_DNA"/>
</dbReference>
<dbReference type="Pfam" id="PF12246">
    <property type="entry name" value="MKT1_C"/>
    <property type="match status" value="1"/>
</dbReference>
<feature type="compositionally biased region" description="Acidic residues" evidence="1">
    <location>
        <begin position="263"/>
        <end position="274"/>
    </location>
</feature>
<organism evidence="3 4">
    <name type="scientific">Reticulomyxa filosa</name>
    <dbReference type="NCBI Taxonomy" id="46433"/>
    <lineage>
        <taxon>Eukaryota</taxon>
        <taxon>Sar</taxon>
        <taxon>Rhizaria</taxon>
        <taxon>Retaria</taxon>
        <taxon>Foraminifera</taxon>
        <taxon>Monothalamids</taxon>
        <taxon>Reticulomyxidae</taxon>
        <taxon>Reticulomyxa</taxon>
    </lineage>
</organism>
<feature type="compositionally biased region" description="Basic and acidic residues" evidence="1">
    <location>
        <begin position="279"/>
        <end position="292"/>
    </location>
</feature>
<evidence type="ECO:0000256" key="1">
    <source>
        <dbReference type="SAM" id="MobiDB-lite"/>
    </source>
</evidence>
<dbReference type="Proteomes" id="UP000023152">
    <property type="component" value="Unassembled WGS sequence"/>
</dbReference>
<dbReference type="InterPro" id="IPR022039">
    <property type="entry name" value="MKT1_C"/>
</dbReference>
<feature type="region of interest" description="Disordered" evidence="1">
    <location>
        <begin position="256"/>
        <end position="305"/>
    </location>
</feature>
<name>X6MID2_RETFI</name>
<gene>
    <name evidence="3" type="ORF">RFI_24556</name>
</gene>
<accession>X6MID2</accession>
<protein>
    <recommendedName>
        <fullName evidence="2">Post-transcriptional regulator MKT1 C-terminal domain-containing protein</fullName>
    </recommendedName>
</protein>
<dbReference type="AlphaFoldDB" id="X6MID2"/>
<keyword evidence="4" id="KW-1185">Reference proteome</keyword>
<evidence type="ECO:0000313" key="3">
    <source>
        <dbReference type="EMBL" id="ETO12820.1"/>
    </source>
</evidence>